<dbReference type="SUPFAM" id="SSF81301">
    <property type="entry name" value="Nucleotidyltransferase"/>
    <property type="match status" value="1"/>
</dbReference>
<organism evidence="3 4">
    <name type="scientific">Plantimonas leprariae</name>
    <dbReference type="NCBI Taxonomy" id="2615207"/>
    <lineage>
        <taxon>Bacteria</taxon>
        <taxon>Pseudomonadati</taxon>
        <taxon>Pseudomonadota</taxon>
        <taxon>Alphaproteobacteria</taxon>
        <taxon>Hyphomicrobiales</taxon>
        <taxon>Aurantimonadaceae</taxon>
        <taxon>Plantimonas</taxon>
    </lineage>
</organism>
<dbReference type="EMBL" id="VZDO01000009">
    <property type="protein sequence ID" value="KAB0679606.1"/>
    <property type="molecule type" value="Genomic_DNA"/>
</dbReference>
<dbReference type="Pfam" id="PF01909">
    <property type="entry name" value="NTP_transf_2"/>
    <property type="match status" value="1"/>
</dbReference>
<comment type="caution">
    <text evidence="3">The sequence shown here is derived from an EMBL/GenBank/DDBJ whole genome shotgun (WGS) entry which is preliminary data.</text>
</comment>
<dbReference type="CDD" id="cd05403">
    <property type="entry name" value="NT_KNTase_like"/>
    <property type="match status" value="1"/>
</dbReference>
<protein>
    <submittedName>
        <fullName evidence="3">DUF4037 domain-containing protein</fullName>
    </submittedName>
</protein>
<dbReference type="Proteomes" id="UP000432089">
    <property type="component" value="Unassembled WGS sequence"/>
</dbReference>
<feature type="domain" description="DUF4037" evidence="2">
    <location>
        <begin position="133"/>
        <end position="217"/>
    </location>
</feature>
<dbReference type="InterPro" id="IPR002934">
    <property type="entry name" value="Polymerase_NTP_transf_dom"/>
</dbReference>
<evidence type="ECO:0000313" key="4">
    <source>
        <dbReference type="Proteomes" id="UP000432089"/>
    </source>
</evidence>
<evidence type="ECO:0000313" key="3">
    <source>
        <dbReference type="EMBL" id="KAB0679606.1"/>
    </source>
</evidence>
<gene>
    <name evidence="3" type="ORF">F6X38_12340</name>
</gene>
<dbReference type="GO" id="GO:0016779">
    <property type="term" value="F:nucleotidyltransferase activity"/>
    <property type="evidence" value="ECO:0007669"/>
    <property type="project" value="InterPro"/>
</dbReference>
<sequence>MTAEGAPERTAASIAAAFAARPEVQAVALGGSQATGAADAGSDIDLYVYAEGEVDLAFRAGLAEARAARREIDNRFWETGDEWDEAASGIHVDVMYRSPAFAEDELARVLDRHEARIGYSTCLWHNILTSRGLFDRDGWFARLQASARRPYPQALAQAIVAKNHPLLREAFGAFGGQIRRAAERGDAVSVNHRTAAFLASYFDILFALNRTPHPGEKRLLAQALRLPRTPRGMAADVDRLLGSGTMDAAALVLAVEALSDGLDALVRSDA</sequence>
<keyword evidence="4" id="KW-1185">Reference proteome</keyword>
<dbReference type="AlphaFoldDB" id="A0A7V7PNX3"/>
<reference evidence="3 4" key="1">
    <citation type="submission" date="2019-09" db="EMBL/GenBank/DDBJ databases">
        <title>YIM 132180 draft genome.</title>
        <authorList>
            <person name="Zhang K."/>
        </authorList>
    </citation>
    <scope>NUCLEOTIDE SEQUENCE [LARGE SCALE GENOMIC DNA]</scope>
    <source>
        <strain evidence="3 4">YIM 132180</strain>
    </source>
</reference>
<feature type="domain" description="Polymerase nucleotidyl transferase" evidence="1">
    <location>
        <begin position="18"/>
        <end position="99"/>
    </location>
</feature>
<evidence type="ECO:0000259" key="2">
    <source>
        <dbReference type="Pfam" id="PF13228"/>
    </source>
</evidence>
<dbReference type="RefSeq" id="WP_150970130.1">
    <property type="nucleotide sequence ID" value="NZ_VZDO01000009.1"/>
</dbReference>
<dbReference type="Gene3D" id="3.30.460.10">
    <property type="entry name" value="Beta Polymerase, domain 2"/>
    <property type="match status" value="1"/>
</dbReference>
<dbReference type="Pfam" id="PF13228">
    <property type="entry name" value="DUF4037"/>
    <property type="match status" value="1"/>
</dbReference>
<dbReference type="InterPro" id="IPR043519">
    <property type="entry name" value="NT_sf"/>
</dbReference>
<accession>A0A7V7PNX3</accession>
<dbReference type="InterPro" id="IPR025117">
    <property type="entry name" value="DUF4037"/>
</dbReference>
<evidence type="ECO:0000259" key="1">
    <source>
        <dbReference type="Pfam" id="PF01909"/>
    </source>
</evidence>
<proteinExistence type="predicted"/>
<name>A0A7V7PNX3_9HYPH</name>